<feature type="domain" description="Ribosomal RNA adenine methylase transferase N-terminal" evidence="9">
    <location>
        <begin position="30"/>
        <end position="208"/>
    </location>
</feature>
<dbReference type="InterPro" id="IPR029063">
    <property type="entry name" value="SAM-dependent_MTases_sf"/>
</dbReference>
<evidence type="ECO:0000256" key="2">
    <source>
        <dbReference type="ARBA" id="ARBA00022552"/>
    </source>
</evidence>
<organism evidence="10 11">
    <name type="scientific">Heliomicrobium gestii</name>
    <name type="common">Heliobacterium gestii</name>
    <dbReference type="NCBI Taxonomy" id="2699"/>
    <lineage>
        <taxon>Bacteria</taxon>
        <taxon>Bacillati</taxon>
        <taxon>Bacillota</taxon>
        <taxon>Clostridia</taxon>
        <taxon>Eubacteriales</taxon>
        <taxon>Heliobacteriaceae</taxon>
        <taxon>Heliomicrobium</taxon>
    </lineage>
</organism>
<dbReference type="SUPFAM" id="SSF53335">
    <property type="entry name" value="S-adenosyl-L-methionine-dependent methyltransferases"/>
    <property type="match status" value="1"/>
</dbReference>
<evidence type="ECO:0000256" key="8">
    <source>
        <dbReference type="PROSITE-ProRule" id="PRU01026"/>
    </source>
</evidence>
<accession>A0A845L9G2</accession>
<dbReference type="PANTHER" id="PTHR11727">
    <property type="entry name" value="DIMETHYLADENOSINE TRANSFERASE"/>
    <property type="match status" value="1"/>
</dbReference>
<name>A0A845L9G2_HELGE</name>
<keyword evidence="2 7" id="KW-0698">rRNA processing</keyword>
<evidence type="ECO:0000313" key="11">
    <source>
        <dbReference type="Proteomes" id="UP000471031"/>
    </source>
</evidence>
<dbReference type="Gene3D" id="3.40.50.150">
    <property type="entry name" value="Vaccinia Virus protein VP39"/>
    <property type="match status" value="1"/>
</dbReference>
<sequence length="288" mass="31130">MAGELRQNLNRYGIRAKKGLGQNFLADPNYVARIIDAADLSAGDVVVEIGPGPATLTGDLARAVGPSGKVIAVEVDESLRPLLSDLCRDHPQVDILWQDALKVDYDAVTQPWRGDKPFVLVANLPYYITTPILMRLLEGGFAVSRLVVMVQKEVADRMLAPAGHSDYGALSVAIQYRCAPTLVTKVPPGAFIPPPKVSSAVVRLDRRTSPPVDVTDEAAFFRVVRAAFNQRRKTLLNALGALGVPLTKEEMATRLTTAGIDTGRRGETLNLEEFAKAADALYREASAL</sequence>
<reference evidence="10 11" key="1">
    <citation type="submission" date="2020-01" db="EMBL/GenBank/DDBJ databases">
        <title>Whole genome sequence of Heliobacterium gestii DSM 11169.</title>
        <authorList>
            <person name="Kyndt J.A."/>
            <person name="Meyer T.E."/>
        </authorList>
    </citation>
    <scope>NUCLEOTIDE SEQUENCE [LARGE SCALE GENOMIC DNA]</scope>
    <source>
        <strain evidence="10 11">DSM 11169</strain>
    </source>
</reference>
<comment type="caution">
    <text evidence="10">The sequence shown here is derived from an EMBL/GenBank/DDBJ whole genome shotgun (WGS) entry which is preliminary data.</text>
</comment>
<evidence type="ECO:0000256" key="4">
    <source>
        <dbReference type="ARBA" id="ARBA00022679"/>
    </source>
</evidence>
<evidence type="ECO:0000256" key="1">
    <source>
        <dbReference type="ARBA" id="ARBA00022490"/>
    </source>
</evidence>
<dbReference type="SMART" id="SM00650">
    <property type="entry name" value="rADc"/>
    <property type="match status" value="1"/>
</dbReference>
<keyword evidence="4 7" id="KW-0808">Transferase</keyword>
<dbReference type="Pfam" id="PF00398">
    <property type="entry name" value="RrnaAD"/>
    <property type="match status" value="1"/>
</dbReference>
<feature type="binding site" evidence="7 8">
    <location>
        <position position="23"/>
    </location>
    <ligand>
        <name>S-adenosyl-L-methionine</name>
        <dbReference type="ChEBI" id="CHEBI:59789"/>
    </ligand>
</feature>
<comment type="subcellular location">
    <subcellularLocation>
        <location evidence="7">Cytoplasm</location>
    </subcellularLocation>
</comment>
<dbReference type="RefSeq" id="WP_161261421.1">
    <property type="nucleotide sequence ID" value="NZ_JAFBDC010000004.1"/>
</dbReference>
<evidence type="ECO:0000256" key="5">
    <source>
        <dbReference type="ARBA" id="ARBA00022691"/>
    </source>
</evidence>
<protein>
    <recommendedName>
        <fullName evidence="7">Ribosomal RNA small subunit methyltransferase A</fullName>
        <ecNumber evidence="7">2.1.1.182</ecNumber>
    </recommendedName>
    <alternativeName>
        <fullName evidence="7">16S rRNA (adenine(1518)-N(6)/adenine(1519)-N(6))-dimethyltransferase</fullName>
    </alternativeName>
    <alternativeName>
        <fullName evidence="7">16S rRNA dimethyladenosine transferase</fullName>
    </alternativeName>
    <alternativeName>
        <fullName evidence="7">16S rRNA dimethylase</fullName>
    </alternativeName>
    <alternativeName>
        <fullName evidence="7">S-adenosylmethionine-6-N', N'-adenosyl(rRNA) dimethyltransferase</fullName>
    </alternativeName>
</protein>
<evidence type="ECO:0000259" key="9">
    <source>
        <dbReference type="SMART" id="SM00650"/>
    </source>
</evidence>
<gene>
    <name evidence="7 10" type="primary">rsmA</name>
    <name evidence="7" type="synonym">ksgA</name>
    <name evidence="10" type="ORF">GTO89_07320</name>
</gene>
<comment type="catalytic activity">
    <reaction evidence="7">
        <text>adenosine(1518)/adenosine(1519) in 16S rRNA + 4 S-adenosyl-L-methionine = N(6)-dimethyladenosine(1518)/N(6)-dimethyladenosine(1519) in 16S rRNA + 4 S-adenosyl-L-homocysteine + 4 H(+)</text>
        <dbReference type="Rhea" id="RHEA:19609"/>
        <dbReference type="Rhea" id="RHEA-COMP:10232"/>
        <dbReference type="Rhea" id="RHEA-COMP:10233"/>
        <dbReference type="ChEBI" id="CHEBI:15378"/>
        <dbReference type="ChEBI" id="CHEBI:57856"/>
        <dbReference type="ChEBI" id="CHEBI:59789"/>
        <dbReference type="ChEBI" id="CHEBI:74411"/>
        <dbReference type="ChEBI" id="CHEBI:74493"/>
        <dbReference type="EC" id="2.1.1.182"/>
    </reaction>
</comment>
<evidence type="ECO:0000256" key="3">
    <source>
        <dbReference type="ARBA" id="ARBA00022603"/>
    </source>
</evidence>
<evidence type="ECO:0000313" key="10">
    <source>
        <dbReference type="EMBL" id="MZP42848.1"/>
    </source>
</evidence>
<evidence type="ECO:0000256" key="7">
    <source>
        <dbReference type="HAMAP-Rule" id="MF_00607"/>
    </source>
</evidence>
<keyword evidence="5 7" id="KW-0949">S-adenosyl-L-methionine</keyword>
<dbReference type="NCBIfam" id="TIGR00755">
    <property type="entry name" value="ksgA"/>
    <property type="match status" value="1"/>
</dbReference>
<dbReference type="InterPro" id="IPR001737">
    <property type="entry name" value="KsgA/Erm"/>
</dbReference>
<dbReference type="InterPro" id="IPR023165">
    <property type="entry name" value="rRNA_Ade_diMease-like_C"/>
</dbReference>
<dbReference type="Proteomes" id="UP000471031">
    <property type="component" value="Unassembled WGS sequence"/>
</dbReference>
<dbReference type="FunFam" id="3.40.50.150:FF:000023">
    <property type="entry name" value="Ribosomal RNA small subunit methyltransferase A"/>
    <property type="match status" value="1"/>
</dbReference>
<keyword evidence="3 7" id="KW-0489">Methyltransferase</keyword>
<dbReference type="PROSITE" id="PS51689">
    <property type="entry name" value="SAM_RNA_A_N6_MT"/>
    <property type="match status" value="1"/>
</dbReference>
<keyword evidence="6 7" id="KW-0694">RNA-binding</keyword>
<dbReference type="InterPro" id="IPR011530">
    <property type="entry name" value="rRNA_adenine_dimethylase"/>
</dbReference>
<feature type="binding site" evidence="7 8">
    <location>
        <position position="25"/>
    </location>
    <ligand>
        <name>S-adenosyl-L-methionine</name>
        <dbReference type="ChEBI" id="CHEBI:59789"/>
    </ligand>
</feature>
<dbReference type="InterPro" id="IPR020598">
    <property type="entry name" value="rRNA_Ade_methylase_Trfase_N"/>
</dbReference>
<dbReference type="GO" id="GO:0005829">
    <property type="term" value="C:cytosol"/>
    <property type="evidence" value="ECO:0007669"/>
    <property type="project" value="TreeGrafter"/>
</dbReference>
<dbReference type="AlphaFoldDB" id="A0A845L9G2"/>
<keyword evidence="11" id="KW-1185">Reference proteome</keyword>
<feature type="binding site" evidence="7 8">
    <location>
        <position position="123"/>
    </location>
    <ligand>
        <name>S-adenosyl-L-methionine</name>
        <dbReference type="ChEBI" id="CHEBI:59789"/>
    </ligand>
</feature>
<dbReference type="EC" id="2.1.1.182" evidence="7"/>
<dbReference type="GO" id="GO:0052908">
    <property type="term" value="F:16S rRNA (adenine(1518)-N(6)/adenine(1519)-N(6))-dimethyltransferase activity"/>
    <property type="evidence" value="ECO:0007669"/>
    <property type="project" value="UniProtKB-EC"/>
</dbReference>
<comment type="similarity">
    <text evidence="7">Belongs to the class I-like SAM-binding methyltransferase superfamily. rRNA adenine N(6)-methyltransferase family. RsmA subfamily.</text>
</comment>
<feature type="binding site" evidence="7 8">
    <location>
        <position position="99"/>
    </location>
    <ligand>
        <name>S-adenosyl-L-methionine</name>
        <dbReference type="ChEBI" id="CHEBI:59789"/>
    </ligand>
</feature>
<feature type="binding site" evidence="7 8">
    <location>
        <position position="50"/>
    </location>
    <ligand>
        <name>S-adenosyl-L-methionine</name>
        <dbReference type="ChEBI" id="CHEBI:59789"/>
    </ligand>
</feature>
<dbReference type="EMBL" id="WXEX01000005">
    <property type="protein sequence ID" value="MZP42848.1"/>
    <property type="molecule type" value="Genomic_DNA"/>
</dbReference>
<feature type="binding site" evidence="7 8">
    <location>
        <position position="74"/>
    </location>
    <ligand>
        <name>S-adenosyl-L-methionine</name>
        <dbReference type="ChEBI" id="CHEBI:59789"/>
    </ligand>
</feature>
<evidence type="ECO:0000256" key="6">
    <source>
        <dbReference type="ARBA" id="ARBA00022884"/>
    </source>
</evidence>
<dbReference type="HAMAP" id="MF_00607">
    <property type="entry name" value="16SrRNA_methyltr_A"/>
    <property type="match status" value="1"/>
</dbReference>
<keyword evidence="1 7" id="KW-0963">Cytoplasm</keyword>
<comment type="function">
    <text evidence="7">Specifically dimethylates two adjacent adenosines (A1518 and A1519) in the loop of a conserved hairpin near the 3'-end of 16S rRNA in the 30S particle. May play a critical role in biogenesis of 30S subunits.</text>
</comment>
<dbReference type="GO" id="GO:0003723">
    <property type="term" value="F:RNA binding"/>
    <property type="evidence" value="ECO:0007669"/>
    <property type="project" value="UniProtKB-UniRule"/>
</dbReference>
<dbReference type="OrthoDB" id="9814755at2"/>
<dbReference type="InterPro" id="IPR020596">
    <property type="entry name" value="rRNA_Ade_Mease_Trfase_CS"/>
</dbReference>
<dbReference type="PROSITE" id="PS01131">
    <property type="entry name" value="RRNA_A_DIMETH"/>
    <property type="match status" value="1"/>
</dbReference>
<proteinExistence type="inferred from homology"/>
<dbReference type="Gene3D" id="1.10.8.100">
    <property type="entry name" value="Ribosomal RNA adenine dimethylase-like, domain 2"/>
    <property type="match status" value="1"/>
</dbReference>
<dbReference type="PANTHER" id="PTHR11727:SF7">
    <property type="entry name" value="DIMETHYLADENOSINE TRANSFERASE-RELATED"/>
    <property type="match status" value="1"/>
</dbReference>